<name>W6ZJ04_COCMI</name>
<dbReference type="SUPFAM" id="SSF53383">
    <property type="entry name" value="PLP-dependent transferases"/>
    <property type="match status" value="1"/>
</dbReference>
<dbReference type="Gene3D" id="3.40.640.10">
    <property type="entry name" value="Type I PLP-dependent aspartate aminotransferase-like (Major domain)"/>
    <property type="match status" value="1"/>
</dbReference>
<keyword evidence="3" id="KW-0663">Pyridoxal phosphate</keyword>
<evidence type="ECO:0000256" key="3">
    <source>
        <dbReference type="ARBA" id="ARBA00022898"/>
    </source>
</evidence>
<dbReference type="STRING" id="930090.W6ZJ04"/>
<accession>W6ZJ04</accession>
<reference evidence="7 8" key="1">
    <citation type="journal article" date="2013" name="PLoS Genet.">
        <title>Comparative genome structure, secondary metabolite, and effector coding capacity across Cochliobolus pathogens.</title>
        <authorList>
            <person name="Condon B.J."/>
            <person name="Leng Y."/>
            <person name="Wu D."/>
            <person name="Bushley K.E."/>
            <person name="Ohm R.A."/>
            <person name="Otillar R."/>
            <person name="Martin J."/>
            <person name="Schackwitz W."/>
            <person name="Grimwood J."/>
            <person name="MohdZainudin N."/>
            <person name="Xue C."/>
            <person name="Wang R."/>
            <person name="Manning V.A."/>
            <person name="Dhillon B."/>
            <person name="Tu Z.J."/>
            <person name="Steffenson B.J."/>
            <person name="Salamov A."/>
            <person name="Sun H."/>
            <person name="Lowry S."/>
            <person name="LaButti K."/>
            <person name="Han J."/>
            <person name="Copeland A."/>
            <person name="Lindquist E."/>
            <person name="Barry K."/>
            <person name="Schmutz J."/>
            <person name="Baker S.E."/>
            <person name="Ciuffetti L.M."/>
            <person name="Grigoriev I.V."/>
            <person name="Zhong S."/>
            <person name="Turgeon B.G."/>
        </authorList>
    </citation>
    <scope>NUCLEOTIDE SEQUENCE [LARGE SCALE GENOMIC DNA]</scope>
    <source>
        <strain evidence="7 8">ATCC 44560</strain>
    </source>
</reference>
<dbReference type="GeneID" id="19123489"/>
<dbReference type="InterPro" id="IPR015424">
    <property type="entry name" value="PyrdxlP-dep_Trfase"/>
</dbReference>
<dbReference type="OrthoDB" id="10261951at2759"/>
<dbReference type="Pfam" id="PF01212">
    <property type="entry name" value="Beta_elim_lyase"/>
    <property type="match status" value="1"/>
</dbReference>
<dbReference type="InterPro" id="IPR015421">
    <property type="entry name" value="PyrdxlP-dep_Trfase_major"/>
</dbReference>
<dbReference type="GO" id="GO:0008732">
    <property type="term" value="F:L-allo-threonine aldolase activity"/>
    <property type="evidence" value="ECO:0007669"/>
    <property type="project" value="TreeGrafter"/>
</dbReference>
<evidence type="ECO:0000313" key="7">
    <source>
        <dbReference type="EMBL" id="EUC43581.1"/>
    </source>
</evidence>
<dbReference type="GO" id="GO:0006545">
    <property type="term" value="P:glycine biosynthetic process"/>
    <property type="evidence" value="ECO:0007669"/>
    <property type="project" value="TreeGrafter"/>
</dbReference>
<organism evidence="7 8">
    <name type="scientific">Bipolaris oryzae ATCC 44560</name>
    <dbReference type="NCBI Taxonomy" id="930090"/>
    <lineage>
        <taxon>Eukaryota</taxon>
        <taxon>Fungi</taxon>
        <taxon>Dikarya</taxon>
        <taxon>Ascomycota</taxon>
        <taxon>Pezizomycotina</taxon>
        <taxon>Dothideomycetes</taxon>
        <taxon>Pleosporomycetidae</taxon>
        <taxon>Pleosporales</taxon>
        <taxon>Pleosporineae</taxon>
        <taxon>Pleosporaceae</taxon>
        <taxon>Bipolaris</taxon>
    </lineage>
</organism>
<dbReference type="Gene3D" id="3.90.1150.10">
    <property type="entry name" value="Aspartate Aminotransferase, domain 1"/>
    <property type="match status" value="1"/>
</dbReference>
<keyword evidence="4" id="KW-0456">Lyase</keyword>
<dbReference type="InterPro" id="IPR015422">
    <property type="entry name" value="PyrdxlP-dep_Trfase_small"/>
</dbReference>
<evidence type="ECO:0000256" key="5">
    <source>
        <dbReference type="PIRSR" id="PIRSR017617-1"/>
    </source>
</evidence>
<keyword evidence="8" id="KW-1185">Reference proteome</keyword>
<sequence length="369" mass="39711">MAISAGELQPPFADLAWACNKEASNDFRSDFFTKPTLPMLEAIINTSLGDGDMDEDKTTNSFQDYVASLVGHESALLVVSGTMGNQVALRSALGAPPHSILADHRGHIIILEGGGASSLFGAMIKQVVPSNGHHLTLADVKKHATTTTTVYDCPTRIISLENTLWGTVMPLEEIRAISQWARAQNPPIHMHLDGARLWEAVAAGACTLRDMGECFDSIQMCFTKGLGAPIGSIVTGTLAFIQRAKWSRKLLGGSTRSSGVIAAPARVAIDQVFLAGKLKAAQDKAARASRLWEQLGGKLAVPTETNIIWVDLEASGLVPEVFYATAGKFDVKIGAPIFGRIVFHYQISEVAFGRLCEFFRAVFRDTGKL</sequence>
<dbReference type="RefSeq" id="XP_007689913.1">
    <property type="nucleotide sequence ID" value="XM_007691723.1"/>
</dbReference>
<gene>
    <name evidence="7" type="ORF">COCMIDRAFT_38517</name>
</gene>
<dbReference type="FunFam" id="3.40.640.10:FF:000030">
    <property type="entry name" value="Low-specificity L-threonine aldolase"/>
    <property type="match status" value="1"/>
</dbReference>
<dbReference type="GO" id="GO:0005829">
    <property type="term" value="C:cytosol"/>
    <property type="evidence" value="ECO:0007669"/>
    <property type="project" value="TreeGrafter"/>
</dbReference>
<evidence type="ECO:0000313" key="8">
    <source>
        <dbReference type="Proteomes" id="UP000054032"/>
    </source>
</evidence>
<evidence type="ECO:0000259" key="6">
    <source>
        <dbReference type="Pfam" id="PF01212"/>
    </source>
</evidence>
<proteinExistence type="inferred from homology"/>
<feature type="domain" description="Aromatic amino acid beta-eliminating lyase/threonine aldolase" evidence="6">
    <location>
        <begin position="26"/>
        <end position="313"/>
    </location>
</feature>
<feature type="modified residue" description="N6-(pyridoxal phosphate)lysine" evidence="5">
    <location>
        <position position="224"/>
    </location>
</feature>
<dbReference type="KEGG" id="bor:COCMIDRAFT_38517"/>
<dbReference type="InterPro" id="IPR001597">
    <property type="entry name" value="ArAA_b-elim_lyase/Thr_aldolase"/>
</dbReference>
<dbReference type="PANTHER" id="PTHR48097">
    <property type="entry name" value="L-THREONINE ALDOLASE-RELATED"/>
    <property type="match status" value="1"/>
</dbReference>
<comment type="similarity">
    <text evidence="2">Belongs to the threonine aldolase family.</text>
</comment>
<dbReference type="Proteomes" id="UP000054032">
    <property type="component" value="Unassembled WGS sequence"/>
</dbReference>
<dbReference type="HOGENOM" id="CLU_029381_1_1_1"/>
<dbReference type="AlphaFoldDB" id="W6ZJ04"/>
<evidence type="ECO:0000256" key="2">
    <source>
        <dbReference type="ARBA" id="ARBA00006966"/>
    </source>
</evidence>
<dbReference type="PIRSF" id="PIRSF017617">
    <property type="entry name" value="Thr_aldolase"/>
    <property type="match status" value="1"/>
</dbReference>
<dbReference type="EMBL" id="KI964025">
    <property type="protein sequence ID" value="EUC43581.1"/>
    <property type="molecule type" value="Genomic_DNA"/>
</dbReference>
<dbReference type="GO" id="GO:0006567">
    <property type="term" value="P:L-threonine catabolic process"/>
    <property type="evidence" value="ECO:0007669"/>
    <property type="project" value="TreeGrafter"/>
</dbReference>
<comment type="cofactor">
    <cofactor evidence="1">
        <name>pyridoxal 5'-phosphate</name>
        <dbReference type="ChEBI" id="CHEBI:597326"/>
    </cofactor>
</comment>
<evidence type="ECO:0000256" key="1">
    <source>
        <dbReference type="ARBA" id="ARBA00001933"/>
    </source>
</evidence>
<dbReference type="InterPro" id="IPR023603">
    <property type="entry name" value="Low_specificity_L-TA-like"/>
</dbReference>
<dbReference type="eggNOG" id="KOG1368">
    <property type="taxonomic scope" value="Eukaryota"/>
</dbReference>
<protein>
    <recommendedName>
        <fullName evidence="6">Aromatic amino acid beta-eliminating lyase/threonine aldolase domain-containing protein</fullName>
    </recommendedName>
</protein>
<evidence type="ECO:0000256" key="4">
    <source>
        <dbReference type="ARBA" id="ARBA00023239"/>
    </source>
</evidence>
<dbReference type="PANTHER" id="PTHR48097:SF9">
    <property type="entry name" value="L-THREONINE ALDOLASE"/>
    <property type="match status" value="1"/>
</dbReference>